<sequence length="117" mass="13122">MVFTMSCRGISALAPGTPPPVPSSLTLVFAVSHIFSLLSVLPAMCPCGQEGQWDPGVHQEECDQQVEGGYPFYSSLVRLHLEYSVQFWAPQFKKDRELLERAQQRTTKMIRGLEHLS</sequence>
<dbReference type="EMBL" id="KZ505640">
    <property type="protein sequence ID" value="PKU49256.1"/>
    <property type="molecule type" value="Genomic_DNA"/>
</dbReference>
<reference evidence="2" key="1">
    <citation type="submission" date="2017-11" db="EMBL/GenBank/DDBJ databases">
        <authorList>
            <person name="Lima N.C."/>
            <person name="Parody-Merino A.M."/>
            <person name="Battley P.F."/>
            <person name="Fidler A.E."/>
            <person name="Prosdocimi F."/>
        </authorList>
    </citation>
    <scope>NUCLEOTIDE SEQUENCE [LARGE SCALE GENOMIC DNA]</scope>
</reference>
<gene>
    <name evidence="1" type="ORF">llap_441</name>
</gene>
<dbReference type="Proteomes" id="UP000233556">
    <property type="component" value="Unassembled WGS sequence"/>
</dbReference>
<organism evidence="1 2">
    <name type="scientific">Limosa lapponica baueri</name>
    <dbReference type="NCBI Taxonomy" id="1758121"/>
    <lineage>
        <taxon>Eukaryota</taxon>
        <taxon>Metazoa</taxon>
        <taxon>Chordata</taxon>
        <taxon>Craniata</taxon>
        <taxon>Vertebrata</taxon>
        <taxon>Euteleostomi</taxon>
        <taxon>Archelosauria</taxon>
        <taxon>Archosauria</taxon>
        <taxon>Dinosauria</taxon>
        <taxon>Saurischia</taxon>
        <taxon>Theropoda</taxon>
        <taxon>Coelurosauria</taxon>
        <taxon>Aves</taxon>
        <taxon>Neognathae</taxon>
        <taxon>Neoaves</taxon>
        <taxon>Charadriiformes</taxon>
        <taxon>Scolopacidae</taxon>
        <taxon>Limosa</taxon>
    </lineage>
</organism>
<reference evidence="2" key="2">
    <citation type="submission" date="2017-12" db="EMBL/GenBank/DDBJ databases">
        <title>Genome sequence of the Bar-tailed Godwit (Limosa lapponica baueri).</title>
        <authorList>
            <person name="Lima N.C.B."/>
            <person name="Parody-Merino A.M."/>
            <person name="Battley P.F."/>
            <person name="Fidler A.E."/>
            <person name="Prosdocimi F."/>
        </authorList>
    </citation>
    <scope>NUCLEOTIDE SEQUENCE [LARGE SCALE GENOMIC DNA]</scope>
</reference>
<dbReference type="OrthoDB" id="9400595at2759"/>
<protein>
    <submittedName>
        <fullName evidence="1">Uncharacterized protein</fullName>
    </submittedName>
</protein>
<dbReference type="AlphaFoldDB" id="A0A2I0UTA1"/>
<keyword evidence="2" id="KW-1185">Reference proteome</keyword>
<name>A0A2I0UTA1_LIMLA</name>
<evidence type="ECO:0000313" key="1">
    <source>
        <dbReference type="EMBL" id="PKU49256.1"/>
    </source>
</evidence>
<evidence type="ECO:0000313" key="2">
    <source>
        <dbReference type="Proteomes" id="UP000233556"/>
    </source>
</evidence>
<proteinExistence type="predicted"/>
<accession>A0A2I0UTA1</accession>